<dbReference type="EMBL" id="VLKF01000001">
    <property type="protein sequence ID" value="TWH72304.1"/>
    <property type="molecule type" value="Genomic_DNA"/>
</dbReference>
<comment type="function">
    <text evidence="1 10">Part of cytochrome c oxidase, its function is unknown.</text>
</comment>
<dbReference type="PIRSF" id="PIRSF017385">
    <property type="entry name" value="CtaF"/>
    <property type="match status" value="1"/>
</dbReference>
<name>A0A562INZ2_9ACTN</name>
<dbReference type="GO" id="GO:0005886">
    <property type="term" value="C:plasma membrane"/>
    <property type="evidence" value="ECO:0007669"/>
    <property type="project" value="UniProtKB-SubCell"/>
</dbReference>
<feature type="transmembrane region" description="Helical" evidence="11">
    <location>
        <begin position="108"/>
        <end position="127"/>
    </location>
</feature>
<evidence type="ECO:0000256" key="8">
    <source>
        <dbReference type="ARBA" id="ARBA00023136"/>
    </source>
</evidence>
<evidence type="ECO:0000256" key="1">
    <source>
        <dbReference type="ARBA" id="ARBA00002536"/>
    </source>
</evidence>
<evidence type="ECO:0000256" key="3">
    <source>
        <dbReference type="ARBA" id="ARBA00006870"/>
    </source>
</evidence>
<dbReference type="OrthoDB" id="5244617at2"/>
<feature type="transmembrane region" description="Helical" evidence="11">
    <location>
        <begin position="7"/>
        <end position="25"/>
    </location>
</feature>
<organism evidence="12 13">
    <name type="scientific">Modestobacter roseus</name>
    <dbReference type="NCBI Taxonomy" id="1181884"/>
    <lineage>
        <taxon>Bacteria</taxon>
        <taxon>Bacillati</taxon>
        <taxon>Actinomycetota</taxon>
        <taxon>Actinomycetes</taxon>
        <taxon>Geodermatophilales</taxon>
        <taxon>Geodermatophilaceae</taxon>
        <taxon>Modestobacter</taxon>
    </lineage>
</organism>
<feature type="transmembrane region" description="Helical" evidence="11">
    <location>
        <begin position="83"/>
        <end position="102"/>
    </location>
</feature>
<evidence type="ECO:0000256" key="6">
    <source>
        <dbReference type="ARBA" id="ARBA00022967"/>
    </source>
</evidence>
<keyword evidence="7 11" id="KW-1133">Transmembrane helix</keyword>
<keyword evidence="4 10" id="KW-1003">Cell membrane</keyword>
<evidence type="ECO:0000313" key="12">
    <source>
        <dbReference type="EMBL" id="TWH72304.1"/>
    </source>
</evidence>
<comment type="subcellular location">
    <subcellularLocation>
        <location evidence="2">Cell membrane</location>
        <topology evidence="2">Multi-pass membrane protein</topology>
    </subcellularLocation>
</comment>
<evidence type="ECO:0000256" key="11">
    <source>
        <dbReference type="SAM" id="Phobius"/>
    </source>
</evidence>
<feature type="transmembrane region" description="Helical" evidence="11">
    <location>
        <begin position="31"/>
        <end position="53"/>
    </location>
</feature>
<gene>
    <name evidence="12" type="ORF">JD78_00815</name>
</gene>
<evidence type="ECO:0000256" key="5">
    <source>
        <dbReference type="ARBA" id="ARBA00022692"/>
    </source>
</evidence>
<evidence type="ECO:0000256" key="7">
    <source>
        <dbReference type="ARBA" id="ARBA00022989"/>
    </source>
</evidence>
<dbReference type="AlphaFoldDB" id="A0A562INZ2"/>
<comment type="caution">
    <text evidence="12">The sequence shown here is derived from an EMBL/GenBank/DDBJ whole genome shotgun (WGS) entry which is preliminary data.</text>
</comment>
<dbReference type="Pfam" id="PF12270">
    <property type="entry name" value="Cyt_c_ox_IV"/>
    <property type="match status" value="1"/>
</dbReference>
<evidence type="ECO:0000313" key="13">
    <source>
        <dbReference type="Proteomes" id="UP000321490"/>
    </source>
</evidence>
<keyword evidence="6 10" id="KW-1278">Translocase</keyword>
<dbReference type="RefSeq" id="WP_153357156.1">
    <property type="nucleotide sequence ID" value="NZ_JABGDC010000007.1"/>
</dbReference>
<keyword evidence="8 10" id="KW-0472">Membrane</keyword>
<reference evidence="12 13" key="1">
    <citation type="submission" date="2019-07" db="EMBL/GenBank/DDBJ databases">
        <title>R&amp;d 2014.</title>
        <authorList>
            <person name="Klenk H.-P."/>
        </authorList>
    </citation>
    <scope>NUCLEOTIDE SEQUENCE [LARGE SCALE GENOMIC DNA]</scope>
    <source>
        <strain evidence="12 13">DSM 45764</strain>
    </source>
</reference>
<evidence type="ECO:0000256" key="9">
    <source>
        <dbReference type="ARBA" id="ARBA00047816"/>
    </source>
</evidence>
<evidence type="ECO:0000256" key="2">
    <source>
        <dbReference type="ARBA" id="ARBA00004651"/>
    </source>
</evidence>
<keyword evidence="5 11" id="KW-0812">Transmembrane</keyword>
<evidence type="ECO:0000256" key="10">
    <source>
        <dbReference type="PIRNR" id="PIRNR017385"/>
    </source>
</evidence>
<protein>
    <recommendedName>
        <fullName evidence="10">Cytochrome c oxidase polypeptide 4</fullName>
        <ecNumber evidence="10">7.1.1.9</ecNumber>
    </recommendedName>
    <alternativeName>
        <fullName evidence="10">Cytochrome aa3 subunit 4</fullName>
    </alternativeName>
    <alternativeName>
        <fullName evidence="10">Cytochrome c oxidase polypeptide IV</fullName>
    </alternativeName>
</protein>
<comment type="catalytic activity">
    <reaction evidence="9 10">
        <text>4 Fe(II)-[cytochrome c] + O2 + 8 H(+)(in) = 4 Fe(III)-[cytochrome c] + 2 H2O + 4 H(+)(out)</text>
        <dbReference type="Rhea" id="RHEA:11436"/>
        <dbReference type="Rhea" id="RHEA-COMP:10350"/>
        <dbReference type="Rhea" id="RHEA-COMP:14399"/>
        <dbReference type="ChEBI" id="CHEBI:15377"/>
        <dbReference type="ChEBI" id="CHEBI:15378"/>
        <dbReference type="ChEBI" id="CHEBI:15379"/>
        <dbReference type="ChEBI" id="CHEBI:29033"/>
        <dbReference type="ChEBI" id="CHEBI:29034"/>
        <dbReference type="EC" id="7.1.1.9"/>
    </reaction>
</comment>
<comment type="similarity">
    <text evidence="3 10">Belongs to the cytochrome c oxidase bacterial subunit CtaF family.</text>
</comment>
<sequence length="133" mass="14369">MKVEALIFNLITVFCLVAAVVYGFWAREPVGTTALALSGGLTALIGGFFWFVSRRIDARPEDRKDAEIADGSGELGFFSPASYWPFGLALSAALMGLALAFWYPWLVLIAGIALLITVGGLLFEYYVGQNAHS</sequence>
<dbReference type="Proteomes" id="UP000321490">
    <property type="component" value="Unassembled WGS sequence"/>
</dbReference>
<dbReference type="GO" id="GO:0004129">
    <property type="term" value="F:cytochrome-c oxidase activity"/>
    <property type="evidence" value="ECO:0007669"/>
    <property type="project" value="UniProtKB-EC"/>
</dbReference>
<keyword evidence="13" id="KW-1185">Reference proteome</keyword>
<dbReference type="GO" id="GO:0022900">
    <property type="term" value="P:electron transport chain"/>
    <property type="evidence" value="ECO:0007669"/>
    <property type="project" value="InterPro"/>
</dbReference>
<comment type="subunit">
    <text evidence="10">Associates with subunits I, II and III to form cytochrome c oxidase.</text>
</comment>
<evidence type="ECO:0000256" key="4">
    <source>
        <dbReference type="ARBA" id="ARBA00022475"/>
    </source>
</evidence>
<accession>A0A562INZ2</accession>
<dbReference type="InterPro" id="IPR021050">
    <property type="entry name" value="Cyt_c_oxidase_su4_actinobac"/>
</dbReference>
<dbReference type="EC" id="7.1.1.9" evidence="10"/>
<proteinExistence type="inferred from homology"/>